<dbReference type="Pfam" id="PF01222">
    <property type="entry name" value="ERG4_ERG24"/>
    <property type="match status" value="1"/>
</dbReference>
<dbReference type="Gene3D" id="1.20.120.1630">
    <property type="match status" value="1"/>
</dbReference>
<dbReference type="GO" id="GO:0047598">
    <property type="term" value="F:7-dehydrocholesterol reductase activity"/>
    <property type="evidence" value="ECO:0007669"/>
    <property type="project" value="UniProtKB-EC"/>
</dbReference>
<evidence type="ECO:0000256" key="2">
    <source>
        <dbReference type="ARBA" id="ARBA00004770"/>
    </source>
</evidence>
<keyword evidence="8" id="KW-0256">Endoplasmic reticulum</keyword>
<feature type="transmembrane region" description="Helical" evidence="23">
    <location>
        <begin position="26"/>
        <end position="48"/>
    </location>
</feature>
<keyword evidence="4" id="KW-0444">Lipid biosynthesis</keyword>
<evidence type="ECO:0000313" key="25">
    <source>
        <dbReference type="Proteomes" id="UP000242188"/>
    </source>
</evidence>
<protein>
    <recommendedName>
        <fullName evidence="19">7-dehydrocholesterol reductase</fullName>
        <ecNumber evidence="18">1.3.1.21</ecNumber>
    </recommendedName>
    <alternativeName>
        <fullName evidence="20">Sterol Delta(7)-reductase</fullName>
    </alternativeName>
</protein>
<evidence type="ECO:0000256" key="13">
    <source>
        <dbReference type="ARBA" id="ARBA00023011"/>
    </source>
</evidence>
<reference evidence="24 25" key="1">
    <citation type="journal article" date="2017" name="Nat. Ecol. Evol.">
        <title>Scallop genome provides insights into evolution of bilaterian karyotype and development.</title>
        <authorList>
            <person name="Wang S."/>
            <person name="Zhang J."/>
            <person name="Jiao W."/>
            <person name="Li J."/>
            <person name="Xun X."/>
            <person name="Sun Y."/>
            <person name="Guo X."/>
            <person name="Huan P."/>
            <person name="Dong B."/>
            <person name="Zhang L."/>
            <person name="Hu X."/>
            <person name="Sun X."/>
            <person name="Wang J."/>
            <person name="Zhao C."/>
            <person name="Wang Y."/>
            <person name="Wang D."/>
            <person name="Huang X."/>
            <person name="Wang R."/>
            <person name="Lv J."/>
            <person name="Li Y."/>
            <person name="Zhang Z."/>
            <person name="Liu B."/>
            <person name="Lu W."/>
            <person name="Hui Y."/>
            <person name="Liang J."/>
            <person name="Zhou Z."/>
            <person name="Hou R."/>
            <person name="Li X."/>
            <person name="Liu Y."/>
            <person name="Li H."/>
            <person name="Ning X."/>
            <person name="Lin Y."/>
            <person name="Zhao L."/>
            <person name="Xing Q."/>
            <person name="Dou J."/>
            <person name="Li Y."/>
            <person name="Mao J."/>
            <person name="Guo H."/>
            <person name="Dou H."/>
            <person name="Li T."/>
            <person name="Mu C."/>
            <person name="Jiang W."/>
            <person name="Fu Q."/>
            <person name="Fu X."/>
            <person name="Miao Y."/>
            <person name="Liu J."/>
            <person name="Yu Q."/>
            <person name="Li R."/>
            <person name="Liao H."/>
            <person name="Li X."/>
            <person name="Kong Y."/>
            <person name="Jiang Z."/>
            <person name="Chourrout D."/>
            <person name="Li R."/>
            <person name="Bao Z."/>
        </authorList>
    </citation>
    <scope>NUCLEOTIDE SEQUENCE [LARGE SCALE GENOMIC DNA]</scope>
    <source>
        <strain evidence="24 25">PY_sf001</strain>
    </source>
</reference>
<evidence type="ECO:0000256" key="5">
    <source>
        <dbReference type="ARBA" id="ARBA00022548"/>
    </source>
</evidence>
<evidence type="ECO:0000256" key="14">
    <source>
        <dbReference type="ARBA" id="ARBA00023098"/>
    </source>
</evidence>
<keyword evidence="9" id="KW-0521">NADP</keyword>
<dbReference type="PANTHER" id="PTHR21257">
    <property type="entry name" value="DELTA(14)-STEROL REDUCTASE"/>
    <property type="match status" value="1"/>
</dbReference>
<dbReference type="InterPro" id="IPR018083">
    <property type="entry name" value="Sterol_reductase_CS"/>
</dbReference>
<evidence type="ECO:0000313" key="24">
    <source>
        <dbReference type="EMBL" id="OWF36930.1"/>
    </source>
</evidence>
<dbReference type="GO" id="GO:0016132">
    <property type="term" value="P:brassinosteroid biosynthetic process"/>
    <property type="evidence" value="ECO:0007669"/>
    <property type="project" value="TreeGrafter"/>
</dbReference>
<evidence type="ECO:0000256" key="10">
    <source>
        <dbReference type="ARBA" id="ARBA00022955"/>
    </source>
</evidence>
<evidence type="ECO:0000256" key="8">
    <source>
        <dbReference type="ARBA" id="ARBA00022824"/>
    </source>
</evidence>
<comment type="pathway">
    <text evidence="2">Steroid biosynthesis; cholesterol biosynthesis.</text>
</comment>
<evidence type="ECO:0000256" key="3">
    <source>
        <dbReference type="ARBA" id="ARBA00005402"/>
    </source>
</evidence>
<keyword evidence="5" id="KW-0153">Cholesterol metabolism</keyword>
<evidence type="ECO:0000256" key="4">
    <source>
        <dbReference type="ARBA" id="ARBA00022516"/>
    </source>
</evidence>
<evidence type="ECO:0000256" key="21">
    <source>
        <dbReference type="ARBA" id="ARBA00047795"/>
    </source>
</evidence>
<dbReference type="Proteomes" id="UP000242188">
    <property type="component" value="Unassembled WGS sequence"/>
</dbReference>
<feature type="transmembrane region" description="Helical" evidence="23">
    <location>
        <begin position="222"/>
        <end position="243"/>
    </location>
</feature>
<evidence type="ECO:0000256" key="23">
    <source>
        <dbReference type="SAM" id="Phobius"/>
    </source>
</evidence>
<evidence type="ECO:0000256" key="16">
    <source>
        <dbReference type="ARBA" id="ARBA00023166"/>
    </source>
</evidence>
<keyword evidence="12" id="KW-0560">Oxidoreductase</keyword>
<comment type="catalytic activity">
    <reaction evidence="21">
        <text>cholesterol + NADP(+) = 7-dehydrocholesterol + NADPH + H(+)</text>
        <dbReference type="Rhea" id="RHEA:23984"/>
        <dbReference type="ChEBI" id="CHEBI:15378"/>
        <dbReference type="ChEBI" id="CHEBI:16113"/>
        <dbReference type="ChEBI" id="CHEBI:17759"/>
        <dbReference type="ChEBI" id="CHEBI:57783"/>
        <dbReference type="ChEBI" id="CHEBI:58349"/>
        <dbReference type="EC" id="1.3.1.21"/>
    </reaction>
    <physiologicalReaction direction="right-to-left" evidence="21">
        <dbReference type="Rhea" id="RHEA:23986"/>
    </physiologicalReaction>
</comment>
<evidence type="ECO:0000256" key="17">
    <source>
        <dbReference type="ARBA" id="ARBA00023221"/>
    </source>
</evidence>
<comment type="catalytic activity">
    <reaction evidence="22">
        <text>7-dehydrodesmosterol + NADPH + H(+) = desmosterol + NADP(+)</text>
        <dbReference type="Rhea" id="RHEA:46740"/>
        <dbReference type="ChEBI" id="CHEBI:15378"/>
        <dbReference type="ChEBI" id="CHEBI:17737"/>
        <dbReference type="ChEBI" id="CHEBI:27910"/>
        <dbReference type="ChEBI" id="CHEBI:57783"/>
        <dbReference type="ChEBI" id="CHEBI:58349"/>
    </reaction>
    <physiologicalReaction direction="left-to-right" evidence="22">
        <dbReference type="Rhea" id="RHEA:46741"/>
    </physiologicalReaction>
</comment>
<keyword evidence="15 23" id="KW-0472">Membrane</keyword>
<dbReference type="GO" id="GO:0006695">
    <property type="term" value="P:cholesterol biosynthetic process"/>
    <property type="evidence" value="ECO:0007669"/>
    <property type="project" value="UniProtKB-UniPathway"/>
</dbReference>
<sequence>MYRVLTERSLLTGLSDMWWSSRIQDGLIPCVVLGYMAFALVLMVLLPGKRLEGPETLKGNIPVYKNNGFLCYIVTMAAFVVFTVVLKGQGLTPTVVYDRFDEVMLFLNAFSVVFCLFLYIKGRYWPSSSDSGYTGNFIFDYYCGVELYPRVFGVDIKVFTNCRFGLTVWPILVVLYNLKSYELHGFVNSIFISSVLQLVYITKFFWWEGGYMHTLDIILDRAGFYICWGCLVLVPSLYASVSMYMVKNPVHLEPITAVFLLGCGLACILINYWADLQKLTTRKTHGNCLIWGRKPNIIKAKYILHSGEEKESLLLVSGWWKVARHFNYLAELLLAFFWTAPCMTLNFAPYAYLTFLTILLVHRSFRDERKCSSKYGQYWKEYCREVPCRIVPYLI</sequence>
<comment type="subcellular location">
    <subcellularLocation>
        <location evidence="1">Endoplasmic reticulum membrane</location>
        <topology evidence="1">Multi-pass membrane protein</topology>
    </subcellularLocation>
</comment>
<dbReference type="InterPro" id="IPR001171">
    <property type="entry name" value="ERG24_DHCR-like"/>
</dbReference>
<evidence type="ECO:0000256" key="12">
    <source>
        <dbReference type="ARBA" id="ARBA00023002"/>
    </source>
</evidence>
<feature type="transmembrane region" description="Helical" evidence="23">
    <location>
        <begin position="158"/>
        <end position="177"/>
    </location>
</feature>
<dbReference type="EC" id="1.3.1.21" evidence="18"/>
<evidence type="ECO:0000256" key="19">
    <source>
        <dbReference type="ARBA" id="ARBA00039984"/>
    </source>
</evidence>
<feature type="transmembrane region" description="Helical" evidence="23">
    <location>
        <begin position="103"/>
        <end position="120"/>
    </location>
</feature>
<dbReference type="OrthoDB" id="5326588at2759"/>
<evidence type="ECO:0000256" key="6">
    <source>
        <dbReference type="ARBA" id="ARBA00022692"/>
    </source>
</evidence>
<feature type="transmembrane region" description="Helical" evidence="23">
    <location>
        <begin position="255"/>
        <end position="274"/>
    </location>
</feature>
<keyword evidence="16" id="KW-1207">Sterol metabolism</keyword>
<organism evidence="24 25">
    <name type="scientific">Mizuhopecten yessoensis</name>
    <name type="common">Japanese scallop</name>
    <name type="synonym">Patinopecten yessoensis</name>
    <dbReference type="NCBI Taxonomy" id="6573"/>
    <lineage>
        <taxon>Eukaryota</taxon>
        <taxon>Metazoa</taxon>
        <taxon>Spiralia</taxon>
        <taxon>Lophotrochozoa</taxon>
        <taxon>Mollusca</taxon>
        <taxon>Bivalvia</taxon>
        <taxon>Autobranchia</taxon>
        <taxon>Pteriomorphia</taxon>
        <taxon>Pectinida</taxon>
        <taxon>Pectinoidea</taxon>
        <taxon>Pectinidae</taxon>
        <taxon>Mizuhopecten</taxon>
    </lineage>
</organism>
<keyword evidence="14" id="KW-0443">Lipid metabolism</keyword>
<feature type="transmembrane region" description="Helical" evidence="23">
    <location>
        <begin position="183"/>
        <end position="201"/>
    </location>
</feature>
<keyword evidence="17" id="KW-0753">Steroid metabolism</keyword>
<dbReference type="PANTHER" id="PTHR21257:SF38">
    <property type="entry name" value="7-DEHYDROCHOLESTEROL REDUCTASE"/>
    <property type="match status" value="1"/>
</dbReference>
<keyword evidence="10" id="KW-0752">Steroid biosynthesis</keyword>
<evidence type="ECO:0000256" key="7">
    <source>
        <dbReference type="ARBA" id="ARBA00022778"/>
    </source>
</evidence>
<keyword evidence="7" id="KW-0152">Cholesterol biosynthesis</keyword>
<evidence type="ECO:0000256" key="1">
    <source>
        <dbReference type="ARBA" id="ARBA00004477"/>
    </source>
</evidence>
<evidence type="ECO:0000256" key="22">
    <source>
        <dbReference type="ARBA" id="ARBA00047826"/>
    </source>
</evidence>
<dbReference type="PROSITE" id="PS01017">
    <property type="entry name" value="STEROL_REDUCT_1"/>
    <property type="match status" value="1"/>
</dbReference>
<keyword evidence="11 23" id="KW-1133">Transmembrane helix</keyword>
<keyword evidence="25" id="KW-1185">Reference proteome</keyword>
<dbReference type="STRING" id="6573.A0A210PKA9"/>
<dbReference type="AlphaFoldDB" id="A0A210PKA9"/>
<dbReference type="GO" id="GO:0005789">
    <property type="term" value="C:endoplasmic reticulum membrane"/>
    <property type="evidence" value="ECO:0007669"/>
    <property type="project" value="UniProtKB-SubCell"/>
</dbReference>
<evidence type="ECO:0000256" key="15">
    <source>
        <dbReference type="ARBA" id="ARBA00023136"/>
    </source>
</evidence>
<evidence type="ECO:0000256" key="20">
    <source>
        <dbReference type="ARBA" id="ARBA00042688"/>
    </source>
</evidence>
<evidence type="ECO:0000256" key="18">
    <source>
        <dbReference type="ARBA" id="ARBA00038851"/>
    </source>
</evidence>
<name>A0A210PKA9_MIZYE</name>
<evidence type="ECO:0000256" key="9">
    <source>
        <dbReference type="ARBA" id="ARBA00022857"/>
    </source>
</evidence>
<comment type="similarity">
    <text evidence="3">Belongs to the ERG4/ERG24 family.</text>
</comment>
<proteinExistence type="inferred from homology"/>
<keyword evidence="13" id="KW-0756">Sterol biosynthesis</keyword>
<gene>
    <name evidence="24" type="ORF">KP79_PYT25949</name>
</gene>
<dbReference type="PROSITE" id="PS01018">
    <property type="entry name" value="STEROL_REDUCT_2"/>
    <property type="match status" value="1"/>
</dbReference>
<dbReference type="UniPathway" id="UPA00063"/>
<feature type="transmembrane region" description="Helical" evidence="23">
    <location>
        <begin position="69"/>
        <end position="91"/>
    </location>
</feature>
<keyword evidence="6 23" id="KW-0812">Transmembrane</keyword>
<comment type="caution">
    <text evidence="24">The sequence shown here is derived from an EMBL/GenBank/DDBJ whole genome shotgun (WGS) entry which is preliminary data.</text>
</comment>
<accession>A0A210PKA9</accession>
<evidence type="ECO:0000256" key="11">
    <source>
        <dbReference type="ARBA" id="ARBA00022989"/>
    </source>
</evidence>
<dbReference type="EMBL" id="NEDP02074814">
    <property type="protein sequence ID" value="OWF36930.1"/>
    <property type="molecule type" value="Genomic_DNA"/>
</dbReference>